<evidence type="ECO:0000256" key="1">
    <source>
        <dbReference type="ARBA" id="ARBA00004123"/>
    </source>
</evidence>
<dbReference type="FunFam" id="1.10.340.30:FF:000007">
    <property type="entry name" value="Methyl-CpG-binding domain protein 4"/>
    <property type="match status" value="1"/>
</dbReference>
<name>A0AAV8SXV1_9ROSI</name>
<sequence length="525" mass="60028">MWTTNSVKLLMMMVMNEKKKKSKRKSRPVVVVSPYFQNRKSEANSIAKNKQSNKKDKDVGFSGDAAVTIQTHQISSIVPNSQNSPDLKNRVTRKRKRKRVLPSETSNDKDINRDPIFLPVSQETDVVNEVRAKSISYRDGFLENCISATKEDSFCGTQYSCPSLQENLVPENDERDDCSFDKAESIANSDGKSLEKVLSEFVYQVDDRMKNNITKPRVSCPYFSKIVKNEQRNEEEGYNKMKKDESVSKDSISISTIHENLECKIETAILEDGGLPERAHVEVCKVLPSLESPIEPQTPLSDRHCMEMKPLKPCRKSFSSVRKVSPYFQKKKKEEEDADSALSHGKDGCKKSLKWGEKTKDNTNILSKFQKLDVAYQRKSPDNTWKPPRSEFRLLQENHAHDPWRVLVICMLLNRTTGVQAGRVVTNLFTLCPNAKAATEVATEDIEKIIQPLGLQKKRALMIQRLSQEYLGEDWTHVTQLHGIGKYAADAHAIFCTGNWDLVRPTDRMLNYYWKFLGRIRGNLR</sequence>
<dbReference type="SUPFAM" id="SSF48150">
    <property type="entry name" value="DNA-glycosylase"/>
    <property type="match status" value="1"/>
</dbReference>
<reference evidence="4 5" key="1">
    <citation type="submission" date="2021-09" db="EMBL/GenBank/DDBJ databases">
        <title>Genomic insights and catalytic innovation underlie evolution of tropane alkaloids biosynthesis.</title>
        <authorList>
            <person name="Wang Y.-J."/>
            <person name="Tian T."/>
            <person name="Huang J.-P."/>
            <person name="Huang S.-X."/>
        </authorList>
    </citation>
    <scope>NUCLEOTIDE SEQUENCE [LARGE SCALE GENOMIC DNA]</scope>
    <source>
        <strain evidence="4">KIB-2018</strain>
        <tissue evidence="4">Leaf</tissue>
    </source>
</reference>
<accession>A0AAV8SXV1</accession>
<dbReference type="Gene3D" id="1.10.340.30">
    <property type="entry name" value="Hypothetical protein, domain 2"/>
    <property type="match status" value="1"/>
</dbReference>
<keyword evidence="2" id="KW-0539">Nucleus</keyword>
<proteinExistence type="predicted"/>
<dbReference type="GO" id="GO:0005634">
    <property type="term" value="C:nucleus"/>
    <property type="evidence" value="ECO:0007669"/>
    <property type="project" value="UniProtKB-SubCell"/>
</dbReference>
<dbReference type="InterPro" id="IPR045138">
    <property type="entry name" value="MeCP2/MBD4"/>
</dbReference>
<gene>
    <name evidence="4" type="ORF">K2173_006827</name>
</gene>
<dbReference type="GO" id="GO:0003677">
    <property type="term" value="F:DNA binding"/>
    <property type="evidence" value="ECO:0007669"/>
    <property type="project" value="InterPro"/>
</dbReference>
<evidence type="ECO:0000256" key="3">
    <source>
        <dbReference type="SAM" id="MobiDB-lite"/>
    </source>
</evidence>
<evidence type="ECO:0008006" key="6">
    <source>
        <dbReference type="Google" id="ProtNLM"/>
    </source>
</evidence>
<evidence type="ECO:0000256" key="2">
    <source>
        <dbReference type="ARBA" id="ARBA00023242"/>
    </source>
</evidence>
<evidence type="ECO:0000313" key="4">
    <source>
        <dbReference type="EMBL" id="KAJ8759307.1"/>
    </source>
</evidence>
<feature type="region of interest" description="Disordered" evidence="3">
    <location>
        <begin position="78"/>
        <end position="114"/>
    </location>
</feature>
<dbReference type="PANTHER" id="PTHR15074:SF0">
    <property type="entry name" value="METHYL-CPG-BINDING DOMAIN PROTEIN 4-LIKE PROTEIN"/>
    <property type="match status" value="1"/>
</dbReference>
<dbReference type="InterPro" id="IPR011257">
    <property type="entry name" value="DNA_glycosylase"/>
</dbReference>
<feature type="compositionally biased region" description="Basic residues" evidence="3">
    <location>
        <begin position="90"/>
        <end position="100"/>
    </location>
</feature>
<organism evidence="4 5">
    <name type="scientific">Erythroxylum novogranatense</name>
    <dbReference type="NCBI Taxonomy" id="1862640"/>
    <lineage>
        <taxon>Eukaryota</taxon>
        <taxon>Viridiplantae</taxon>
        <taxon>Streptophyta</taxon>
        <taxon>Embryophyta</taxon>
        <taxon>Tracheophyta</taxon>
        <taxon>Spermatophyta</taxon>
        <taxon>Magnoliopsida</taxon>
        <taxon>eudicotyledons</taxon>
        <taxon>Gunneridae</taxon>
        <taxon>Pentapetalae</taxon>
        <taxon>rosids</taxon>
        <taxon>fabids</taxon>
        <taxon>Malpighiales</taxon>
        <taxon>Erythroxylaceae</taxon>
        <taxon>Erythroxylum</taxon>
    </lineage>
</organism>
<keyword evidence="5" id="KW-1185">Reference proteome</keyword>
<dbReference type="EMBL" id="JAIWQS010000007">
    <property type="protein sequence ID" value="KAJ8759307.1"/>
    <property type="molecule type" value="Genomic_DNA"/>
</dbReference>
<protein>
    <recommendedName>
        <fullName evidence="6">Methyl-CpG-binding domain protein 4-like protein</fullName>
    </recommendedName>
</protein>
<dbReference type="AlphaFoldDB" id="A0AAV8SXV1"/>
<comment type="subcellular location">
    <subcellularLocation>
        <location evidence="1">Nucleus</location>
    </subcellularLocation>
</comment>
<comment type="caution">
    <text evidence="4">The sequence shown here is derived from an EMBL/GenBank/DDBJ whole genome shotgun (WGS) entry which is preliminary data.</text>
</comment>
<dbReference type="GO" id="GO:0006281">
    <property type="term" value="P:DNA repair"/>
    <property type="evidence" value="ECO:0007669"/>
    <property type="project" value="InterPro"/>
</dbReference>
<dbReference type="Proteomes" id="UP001159364">
    <property type="component" value="Linkage Group LG07"/>
</dbReference>
<evidence type="ECO:0000313" key="5">
    <source>
        <dbReference type="Proteomes" id="UP001159364"/>
    </source>
</evidence>
<dbReference type="GO" id="GO:0003824">
    <property type="term" value="F:catalytic activity"/>
    <property type="evidence" value="ECO:0007669"/>
    <property type="project" value="InterPro"/>
</dbReference>
<dbReference type="PANTHER" id="PTHR15074">
    <property type="entry name" value="METHYL-CPG-BINDING PROTEIN"/>
    <property type="match status" value="1"/>
</dbReference>